<dbReference type="PANTHER" id="PTHR10285">
    <property type="entry name" value="URIDINE KINASE"/>
    <property type="match status" value="1"/>
</dbReference>
<evidence type="ECO:0000256" key="11">
    <source>
        <dbReference type="RuleBase" id="RU004082"/>
    </source>
</evidence>
<evidence type="ECO:0000256" key="8">
    <source>
        <dbReference type="ARBA" id="ARBA00022777"/>
    </source>
</evidence>
<keyword evidence="8 14" id="KW-0418">Kinase</keyword>
<keyword evidence="7" id="KW-0547">Nucleotide-binding</keyword>
<dbReference type="Pfam" id="PF00485">
    <property type="entry name" value="PRK"/>
    <property type="match status" value="1"/>
</dbReference>
<dbReference type="GO" id="GO:0019253">
    <property type="term" value="P:reductive pentose-phosphate cycle"/>
    <property type="evidence" value="ECO:0007669"/>
    <property type="project" value="UniProtKB-KW"/>
</dbReference>
<evidence type="ECO:0000313" key="14">
    <source>
        <dbReference type="EMBL" id="SCW85552.1"/>
    </source>
</evidence>
<keyword evidence="5" id="KW-0113">Calvin cycle</keyword>
<evidence type="ECO:0000256" key="1">
    <source>
        <dbReference type="ARBA" id="ARBA00005215"/>
    </source>
</evidence>
<feature type="transmembrane region" description="Helical" evidence="12">
    <location>
        <begin position="61"/>
        <end position="81"/>
    </location>
</feature>
<dbReference type="OrthoDB" id="9777642at2"/>
<evidence type="ECO:0000256" key="6">
    <source>
        <dbReference type="ARBA" id="ARBA00022679"/>
    </source>
</evidence>
<organism evidence="14 15">
    <name type="scientific">Paenibacillus tianmuensis</name>
    <dbReference type="NCBI Taxonomy" id="624147"/>
    <lineage>
        <taxon>Bacteria</taxon>
        <taxon>Bacillati</taxon>
        <taxon>Bacillota</taxon>
        <taxon>Bacilli</taxon>
        <taxon>Bacillales</taxon>
        <taxon>Paenibacillaceae</taxon>
        <taxon>Paenibacillus</taxon>
    </lineage>
</organism>
<evidence type="ECO:0000259" key="13">
    <source>
        <dbReference type="Pfam" id="PF00485"/>
    </source>
</evidence>
<protein>
    <recommendedName>
        <fullName evidence="3 11">Phosphoribulokinase</fullName>
        <ecNumber evidence="3 11">2.7.1.19</ecNumber>
    </recommendedName>
</protein>
<dbReference type="Proteomes" id="UP000198601">
    <property type="component" value="Unassembled WGS sequence"/>
</dbReference>
<feature type="transmembrane region" description="Helical" evidence="12">
    <location>
        <begin position="311"/>
        <end position="331"/>
    </location>
</feature>
<reference evidence="15" key="1">
    <citation type="submission" date="2016-10" db="EMBL/GenBank/DDBJ databases">
        <authorList>
            <person name="Varghese N."/>
            <person name="Submissions S."/>
        </authorList>
    </citation>
    <scope>NUCLEOTIDE SEQUENCE [LARGE SCALE GENOMIC DNA]</scope>
    <source>
        <strain evidence="15">CGMCC 1.8946</strain>
    </source>
</reference>
<name>A0A1G4TVW3_9BACL</name>
<dbReference type="EMBL" id="FMTT01000072">
    <property type="protein sequence ID" value="SCW85552.1"/>
    <property type="molecule type" value="Genomic_DNA"/>
</dbReference>
<keyword evidence="9" id="KW-0067">ATP-binding</keyword>
<feature type="transmembrane region" description="Helical" evidence="12">
    <location>
        <begin position="159"/>
        <end position="185"/>
    </location>
</feature>
<keyword evidence="4" id="KW-0602">Photosynthesis</keyword>
<feature type="transmembrane region" description="Helical" evidence="12">
    <location>
        <begin position="137"/>
        <end position="153"/>
    </location>
</feature>
<feature type="transmembrane region" description="Helical" evidence="12">
    <location>
        <begin position="7"/>
        <end position="29"/>
    </location>
</feature>
<dbReference type="GO" id="GO:0008974">
    <property type="term" value="F:phosphoribulokinase activity"/>
    <property type="evidence" value="ECO:0007669"/>
    <property type="project" value="UniProtKB-EC"/>
</dbReference>
<dbReference type="EC" id="2.7.1.19" evidence="3 11"/>
<keyword evidence="15" id="KW-1185">Reference proteome</keyword>
<evidence type="ECO:0000256" key="5">
    <source>
        <dbReference type="ARBA" id="ARBA00022567"/>
    </source>
</evidence>
<dbReference type="InterPro" id="IPR006082">
    <property type="entry name" value="PRK"/>
</dbReference>
<keyword evidence="6" id="KW-0808">Transferase</keyword>
<feature type="transmembrane region" description="Helical" evidence="12">
    <location>
        <begin position="265"/>
        <end position="281"/>
    </location>
</feature>
<dbReference type="SUPFAM" id="SSF52540">
    <property type="entry name" value="P-loop containing nucleoside triphosphate hydrolases"/>
    <property type="match status" value="1"/>
</dbReference>
<keyword evidence="12" id="KW-1133">Transmembrane helix</keyword>
<feature type="transmembrane region" description="Helical" evidence="12">
    <location>
        <begin position="117"/>
        <end position="132"/>
    </location>
</feature>
<keyword evidence="12" id="KW-0472">Membrane</keyword>
<dbReference type="STRING" id="624147.SAMN04487970_107217"/>
<feature type="transmembrane region" description="Helical" evidence="12">
    <location>
        <begin position="93"/>
        <end position="111"/>
    </location>
</feature>
<dbReference type="InterPro" id="IPR027417">
    <property type="entry name" value="P-loop_NTPase"/>
</dbReference>
<feature type="transmembrane region" description="Helical" evidence="12">
    <location>
        <begin position="232"/>
        <end position="253"/>
    </location>
</feature>
<feature type="transmembrane region" description="Helical" evidence="12">
    <location>
        <begin position="287"/>
        <end position="304"/>
    </location>
</feature>
<dbReference type="GO" id="GO:0005524">
    <property type="term" value="F:ATP binding"/>
    <property type="evidence" value="ECO:0007669"/>
    <property type="project" value="UniProtKB-KW"/>
</dbReference>
<comment type="catalytic activity">
    <reaction evidence="10 11">
        <text>D-ribulose 5-phosphate + ATP = D-ribulose 1,5-bisphosphate + ADP + H(+)</text>
        <dbReference type="Rhea" id="RHEA:19365"/>
        <dbReference type="ChEBI" id="CHEBI:15378"/>
        <dbReference type="ChEBI" id="CHEBI:30616"/>
        <dbReference type="ChEBI" id="CHEBI:57870"/>
        <dbReference type="ChEBI" id="CHEBI:58121"/>
        <dbReference type="ChEBI" id="CHEBI:456216"/>
        <dbReference type="EC" id="2.7.1.19"/>
    </reaction>
</comment>
<dbReference type="InterPro" id="IPR006083">
    <property type="entry name" value="PRK/URK"/>
</dbReference>
<feature type="domain" description="Phosphoribulokinase/uridine kinase" evidence="13">
    <location>
        <begin position="390"/>
        <end position="569"/>
    </location>
</feature>
<keyword evidence="12" id="KW-0812">Transmembrane</keyword>
<evidence type="ECO:0000256" key="2">
    <source>
        <dbReference type="ARBA" id="ARBA00009719"/>
    </source>
</evidence>
<accession>A0A1G4TVW3</accession>
<evidence type="ECO:0000256" key="4">
    <source>
        <dbReference type="ARBA" id="ARBA00022531"/>
    </source>
</evidence>
<feature type="transmembrane region" description="Helical" evidence="12">
    <location>
        <begin position="351"/>
        <end position="372"/>
    </location>
</feature>
<comment type="pathway">
    <text evidence="1">Carbohydrate biosynthesis; Calvin cycle.</text>
</comment>
<dbReference type="PRINTS" id="PR00478">
    <property type="entry name" value="PHRIBLKINASE"/>
</dbReference>
<gene>
    <name evidence="14" type="ORF">SAMN04487970_107217</name>
</gene>
<dbReference type="PROSITE" id="PS00567">
    <property type="entry name" value="PHOSPHORIBULOKINASE"/>
    <property type="match status" value="1"/>
</dbReference>
<evidence type="ECO:0000256" key="12">
    <source>
        <dbReference type="SAM" id="Phobius"/>
    </source>
</evidence>
<evidence type="ECO:0000313" key="15">
    <source>
        <dbReference type="Proteomes" id="UP000198601"/>
    </source>
</evidence>
<proteinExistence type="inferred from homology"/>
<comment type="similarity">
    <text evidence="2 11">Belongs to the phosphoribulokinase family.</text>
</comment>
<evidence type="ECO:0000256" key="7">
    <source>
        <dbReference type="ARBA" id="ARBA00022741"/>
    </source>
</evidence>
<feature type="transmembrane region" description="Helical" evidence="12">
    <location>
        <begin position="192"/>
        <end position="212"/>
    </location>
</feature>
<evidence type="ECO:0000256" key="9">
    <source>
        <dbReference type="ARBA" id="ARBA00022840"/>
    </source>
</evidence>
<dbReference type="AlphaFoldDB" id="A0A1G4TVW3"/>
<evidence type="ECO:0000256" key="3">
    <source>
        <dbReference type="ARBA" id="ARBA00012042"/>
    </source>
</evidence>
<dbReference type="RefSeq" id="WP_090677007.1">
    <property type="nucleotide sequence ID" value="NZ_FMTT01000072.1"/>
</dbReference>
<dbReference type="Gene3D" id="3.40.50.300">
    <property type="entry name" value="P-loop containing nucleotide triphosphate hydrolases"/>
    <property type="match status" value="1"/>
</dbReference>
<evidence type="ECO:0000256" key="10">
    <source>
        <dbReference type="ARBA" id="ARBA00047663"/>
    </source>
</evidence>
<sequence>MPKKLLYNNFFTGIIVVKVIIMTLFSSAYQDDLFIPFVNHFISNLDNPWQYYWEQGLPNSFPYPPLMLYILSFFGCLAKLINGYSFQNFFFKLPMLLADVLIYFTLLKLFPSRKKEILIFYFASPFVFYAAYIHSQLDLIPTALLFFSIYLLVNDKGKLSSLVFGLALSIKFPVIAALPLLLLFLFKNKKQLFFYLLMPFGIYLFFSLPFITSLGYINLVLLNTEQKQVFDMFFGFQGIKIYFAPLAILLIYARFMGYPKINNDLLFSSMGLLFSVFILLVPPMPAWYLWVIPFVSIYFINYYSTNARTTILLNSLLAITYIIYFIVFHNSSLVDIKFLNNPIETKINISHFKNLSFTLLEGSLLSVIYFLYRFGIRSNSVYKKQSSSFIIGVGGDSGAGKSTLLSDVTNLLASKSVLHIEGDGDHKWERGNENWKVFTHLNPRANYLHRQSDDLLALKKGESIERVEYDHDTGKFTNPQKVKSSDYIIMAGLHPFYLPKMRKLIDLKIYLETDESLRRHWKVLRDTKKRGYSVEKVLEQIETRMPDAQKYIWPQRKFSDLVISYFTDDDFEIGNPNHNPKIKLKLTVDSNVDLEPLIYLLERADLIIEHDYSEDLNMHYIIIDENRPSINFKLMADQLIKNKEEIIHSDSKWSTGFHGLVQLVVLIMISEKMKEIVDYEV</sequence>